<reference evidence="1 2" key="1">
    <citation type="journal article" date="2014" name="PLoS Genet.">
        <title>Phylogenetically driven sequencing of extremely halophilic archaea reveals strategies for static and dynamic osmo-response.</title>
        <authorList>
            <person name="Becker E.A."/>
            <person name="Seitzer P.M."/>
            <person name="Tritt A."/>
            <person name="Larsen D."/>
            <person name="Krusor M."/>
            <person name="Yao A.I."/>
            <person name="Wu D."/>
            <person name="Madern D."/>
            <person name="Eisen J.A."/>
            <person name="Darling A.E."/>
            <person name="Facciotti M.T."/>
        </authorList>
    </citation>
    <scope>NUCLEOTIDE SEQUENCE [LARGE SCALE GENOMIC DNA]</scope>
    <source>
        <strain evidence="1 2">JCM 13563</strain>
    </source>
</reference>
<dbReference type="CDD" id="cd10970">
    <property type="entry name" value="CE4_DAC_u1_6s"/>
    <property type="match status" value="1"/>
</dbReference>
<organism evidence="1 2">
    <name type="scientific">Natrinema limicola JCM 13563</name>
    <dbReference type="NCBI Taxonomy" id="1230457"/>
    <lineage>
        <taxon>Archaea</taxon>
        <taxon>Methanobacteriati</taxon>
        <taxon>Methanobacteriota</taxon>
        <taxon>Stenosarchaea group</taxon>
        <taxon>Halobacteria</taxon>
        <taxon>Halobacteriales</taxon>
        <taxon>Natrialbaceae</taxon>
        <taxon>Natrinema</taxon>
    </lineage>
</organism>
<sequence>MVSERDSDDGSSRRRLLASLGAGAVSTTLAGCADVLPDGVAGGDETGAVKGDMATGPTNWPAIETGEILSDFETLEEWTARTGELSAAPDEARLGSQAAVVESDAGTAGMELRFPDGLDLEGWDVSMAVKPASADRIIVEFLAPTRRERLSSIRVVPDGYDGWFRMDCGYQQKPGAEPALSNVTGINIIADGSEGGPSKLLVDDLRRTESASNGAVVLAFHGGHDSHYEIAAELLAERDWNAAVPVTPEKIGDSGRMGLDELRELSDRGWDVCSLPAVSTPLPDQPADRQRSVLETARDELASDGFEDGARHLFVPDGRMDATTYDVARDVHESTFLYSAGTTSVPPTEMHMIPFIWGPALHTGVRRHLNISDQYDLLTVLRIPRIVDAEDVGVNENRMSLDDFGLLLDHIEHRDLDVVTPSDLVDGTLDLDGDEPPVGTRPSGTVLEAGQSHTFEGTGSGESPTFDLDDGVVVATVSHDGEEIAVDVTKPSGLGRNENLLTTSGNATGESIMAVDDDTYRLEVDADGAWSIDLFQPAVHADDLENLPIEASGTGSAFVGPLWTDRDVRVVATHDGDGTFIVDGSGADGSREVLVHRTGEFSNSRSYKAGGPVWLNVEADGDWTLEIVDS</sequence>
<name>M0CEB4_9EURY</name>
<accession>M0CEB4</accession>
<dbReference type="OrthoDB" id="248140at2157"/>
<comment type="caution">
    <text evidence="1">The sequence shown here is derived from an EMBL/GenBank/DDBJ whole genome shotgun (WGS) entry which is preliminary data.</text>
</comment>
<dbReference type="AlphaFoldDB" id="M0CEB4"/>
<proteinExistence type="predicted"/>
<dbReference type="PATRIC" id="fig|1230457.4.peg.2080"/>
<dbReference type="GO" id="GO:0005975">
    <property type="term" value="P:carbohydrate metabolic process"/>
    <property type="evidence" value="ECO:0007669"/>
    <property type="project" value="InterPro"/>
</dbReference>
<evidence type="ECO:0000313" key="2">
    <source>
        <dbReference type="Proteomes" id="UP000011615"/>
    </source>
</evidence>
<keyword evidence="2" id="KW-1185">Reference proteome</keyword>
<dbReference type="eggNOG" id="arCOG09394">
    <property type="taxonomic scope" value="Archaea"/>
</dbReference>
<gene>
    <name evidence="1" type="ORF">C476_10312</name>
</gene>
<protein>
    <submittedName>
        <fullName evidence="1">Polysaccharide deacetylase</fullName>
    </submittedName>
</protein>
<dbReference type="Proteomes" id="UP000011615">
    <property type="component" value="Unassembled WGS sequence"/>
</dbReference>
<dbReference type="Gene3D" id="3.20.20.370">
    <property type="entry name" value="Glycoside hydrolase/deacetylase"/>
    <property type="match status" value="1"/>
</dbReference>
<evidence type="ECO:0000313" key="1">
    <source>
        <dbReference type="EMBL" id="ELZ20707.1"/>
    </source>
</evidence>
<dbReference type="PROSITE" id="PS51257">
    <property type="entry name" value="PROKAR_LIPOPROTEIN"/>
    <property type="match status" value="1"/>
</dbReference>
<dbReference type="InterPro" id="IPR011330">
    <property type="entry name" value="Glyco_hydro/deAcase_b/a-brl"/>
</dbReference>
<dbReference type="STRING" id="1230457.C476_10312"/>
<dbReference type="SUPFAM" id="SSF88713">
    <property type="entry name" value="Glycoside hydrolase/deacetylase"/>
    <property type="match status" value="1"/>
</dbReference>
<dbReference type="PROSITE" id="PS51318">
    <property type="entry name" value="TAT"/>
    <property type="match status" value="1"/>
</dbReference>
<dbReference type="EMBL" id="AOIT01000036">
    <property type="protein sequence ID" value="ELZ20707.1"/>
    <property type="molecule type" value="Genomic_DNA"/>
</dbReference>
<dbReference type="RefSeq" id="WP_008012537.1">
    <property type="nucleotide sequence ID" value="NZ_AOIT01000036.1"/>
</dbReference>
<dbReference type="InterPro" id="IPR006311">
    <property type="entry name" value="TAT_signal"/>
</dbReference>